<feature type="signal peptide" evidence="1">
    <location>
        <begin position="1"/>
        <end position="34"/>
    </location>
</feature>
<name>A0A0M6YNX9_9RHOB</name>
<organism evidence="2 3">
    <name type="scientific">Jannaschia donghaensis</name>
    <dbReference type="NCBI Taxonomy" id="420998"/>
    <lineage>
        <taxon>Bacteria</taxon>
        <taxon>Pseudomonadati</taxon>
        <taxon>Pseudomonadota</taxon>
        <taxon>Alphaproteobacteria</taxon>
        <taxon>Rhodobacterales</taxon>
        <taxon>Roseobacteraceae</taxon>
        <taxon>Jannaschia</taxon>
    </lineage>
</organism>
<accession>A0A0M6YNX9</accession>
<dbReference type="InterPro" id="IPR036249">
    <property type="entry name" value="Thioredoxin-like_sf"/>
</dbReference>
<reference evidence="2 3" key="1">
    <citation type="submission" date="2015-07" db="EMBL/GenBank/DDBJ databases">
        <authorList>
            <person name="Noorani M."/>
        </authorList>
    </citation>
    <scope>NUCLEOTIDE SEQUENCE [LARGE SCALE GENOMIC DNA]</scope>
    <source>
        <strain evidence="2 3">CECT 7802</strain>
    </source>
</reference>
<sequence length="142" mass="15861">MSDEHIQFMCYEMQHSIRAAAIGLLLVMPAAASAQVELIMGEEAGCIWCARWNAEVAPEYPKTAEGRAAPLRRVDIHEPVPDDLILQGRLRFTPTFVLVHDGQEIARREGYPGEDFFWPVLGQMLDAAARDIPELDGWRDGG</sequence>
<evidence type="ECO:0000313" key="3">
    <source>
        <dbReference type="Proteomes" id="UP000049222"/>
    </source>
</evidence>
<dbReference type="AlphaFoldDB" id="A0A0M6YNX9"/>
<evidence type="ECO:0000313" key="2">
    <source>
        <dbReference type="EMBL" id="CTQ51233.1"/>
    </source>
</evidence>
<evidence type="ECO:0008006" key="4">
    <source>
        <dbReference type="Google" id="ProtNLM"/>
    </source>
</evidence>
<dbReference type="STRING" id="420998.JDO7802_03272"/>
<dbReference type="SUPFAM" id="SSF52833">
    <property type="entry name" value="Thioredoxin-like"/>
    <property type="match status" value="1"/>
</dbReference>
<dbReference type="Gene3D" id="3.40.30.10">
    <property type="entry name" value="Glutaredoxin"/>
    <property type="match status" value="1"/>
</dbReference>
<dbReference type="Proteomes" id="UP000049222">
    <property type="component" value="Unassembled WGS sequence"/>
</dbReference>
<gene>
    <name evidence="2" type="ORF">JDO7802_03272</name>
</gene>
<keyword evidence="3" id="KW-1185">Reference proteome</keyword>
<protein>
    <recommendedName>
        <fullName evidence="4">Regulatory protein SoxS</fullName>
    </recommendedName>
</protein>
<evidence type="ECO:0000256" key="1">
    <source>
        <dbReference type="SAM" id="SignalP"/>
    </source>
</evidence>
<dbReference type="EMBL" id="CXSU01000012">
    <property type="protein sequence ID" value="CTQ51233.1"/>
    <property type="molecule type" value="Genomic_DNA"/>
</dbReference>
<keyword evidence="1" id="KW-0732">Signal</keyword>
<proteinExistence type="predicted"/>
<feature type="chain" id="PRO_5005808481" description="Regulatory protein SoxS" evidence="1">
    <location>
        <begin position="35"/>
        <end position="142"/>
    </location>
</feature>